<dbReference type="InterPro" id="IPR025799">
    <property type="entry name" value="Arg_MeTrfase"/>
</dbReference>
<sequence>MGEYPVYDDGVYDAFDVRDERFRAYGDAIAGSVAGKVVLDIGTGRDALWAVAAARAGAAHVYAIERQPDVAAQARSAVADLGGRVTILEGLSTGIDLLTPAQVCVSEIVGNIASAEGAVAVLADARRRLCAADCLWIPFRMQTWAAAVSLPEGARTLAAEGRPYVDRVFAAVGRPFDLRLCLGGPAAELLVSSAALVESLVFDHRRAPPDTDEVASAQLTVEAAAARMTGLLLWSRIAVSPATSSREIDTLSGGTRGWAPVYVPLGATEVRSGDRLDVTWRRSTSDDGVHPDYHVSVAVPGAGELLVWSSPHHGGGFRETDLHRELFPS</sequence>
<dbReference type="EMBL" id="JAMQOL010000049">
    <property type="protein sequence ID" value="MCM4082583.1"/>
    <property type="molecule type" value="Genomic_DNA"/>
</dbReference>
<comment type="caution">
    <text evidence="1">The sequence shown here is derived from an EMBL/GenBank/DDBJ whole genome shotgun (WGS) entry which is preliminary data.</text>
</comment>
<organism evidence="1 2">
    <name type="scientific">Paractinoplanes hotanensis</name>
    <dbReference type="NCBI Taxonomy" id="2906497"/>
    <lineage>
        <taxon>Bacteria</taxon>
        <taxon>Bacillati</taxon>
        <taxon>Actinomycetota</taxon>
        <taxon>Actinomycetes</taxon>
        <taxon>Micromonosporales</taxon>
        <taxon>Micromonosporaceae</taxon>
        <taxon>Paractinoplanes</taxon>
    </lineage>
</organism>
<dbReference type="Gene3D" id="3.40.50.150">
    <property type="entry name" value="Vaccinia Virus protein VP39"/>
    <property type="match status" value="1"/>
</dbReference>
<protein>
    <recommendedName>
        <fullName evidence="3">Protein arginine N-methyltransferase 1</fullName>
    </recommendedName>
</protein>
<keyword evidence="2" id="KW-1185">Reference proteome</keyword>
<dbReference type="PANTHER" id="PTHR11006:SF53">
    <property type="entry name" value="PROTEIN ARGININE N-METHYLTRANSFERASE 3"/>
    <property type="match status" value="1"/>
</dbReference>
<gene>
    <name evidence="1" type="ORF">LXN57_33945</name>
</gene>
<dbReference type="SUPFAM" id="SSF53335">
    <property type="entry name" value="S-adenosyl-L-methionine-dependent methyltransferases"/>
    <property type="match status" value="1"/>
</dbReference>
<evidence type="ECO:0000313" key="1">
    <source>
        <dbReference type="EMBL" id="MCM4082583.1"/>
    </source>
</evidence>
<name>A0ABT0Y957_9ACTN</name>
<dbReference type="RefSeq" id="WP_251802314.1">
    <property type="nucleotide sequence ID" value="NZ_JAMQOL010000049.1"/>
</dbReference>
<proteinExistence type="predicted"/>
<accession>A0ABT0Y957</accession>
<evidence type="ECO:0000313" key="2">
    <source>
        <dbReference type="Proteomes" id="UP001523216"/>
    </source>
</evidence>
<reference evidence="1 2" key="1">
    <citation type="submission" date="2022-06" db="EMBL/GenBank/DDBJ databases">
        <title>Actinoplanes abujensis sp. nov., isolated from Nigerian arid soil.</title>
        <authorList>
            <person name="Ding P."/>
        </authorList>
    </citation>
    <scope>NUCLEOTIDE SEQUENCE [LARGE SCALE GENOMIC DNA]</scope>
    <source>
        <strain evidence="2">TRM88002</strain>
    </source>
</reference>
<evidence type="ECO:0008006" key="3">
    <source>
        <dbReference type="Google" id="ProtNLM"/>
    </source>
</evidence>
<dbReference type="Proteomes" id="UP001523216">
    <property type="component" value="Unassembled WGS sequence"/>
</dbReference>
<dbReference type="PANTHER" id="PTHR11006">
    <property type="entry name" value="PROTEIN ARGININE N-METHYLTRANSFERASE"/>
    <property type="match status" value="1"/>
</dbReference>
<dbReference type="InterPro" id="IPR029063">
    <property type="entry name" value="SAM-dependent_MTases_sf"/>
</dbReference>